<dbReference type="InterPro" id="IPR007476">
    <property type="entry name" value="RdgC"/>
</dbReference>
<reference evidence="7" key="1">
    <citation type="submission" date="2006-02" db="EMBL/GenBank/DDBJ databases">
        <title>Complete sequence of chromosome of Rhodoferax ferrireducens DSM 15236.</title>
        <authorList>
            <person name="Copeland A."/>
            <person name="Lucas S."/>
            <person name="Lapidus A."/>
            <person name="Barry K."/>
            <person name="Detter J.C."/>
            <person name="Glavina del Rio T."/>
            <person name="Hammon N."/>
            <person name="Israni S."/>
            <person name="Pitluck S."/>
            <person name="Brettin T."/>
            <person name="Bruce D."/>
            <person name="Han C."/>
            <person name="Tapia R."/>
            <person name="Gilna P."/>
            <person name="Kiss H."/>
            <person name="Schmutz J."/>
            <person name="Larimer F."/>
            <person name="Land M."/>
            <person name="Kyrpides N."/>
            <person name="Ivanova N."/>
            <person name="Richardson P."/>
        </authorList>
    </citation>
    <scope>NUCLEOTIDE SEQUENCE [LARGE SCALE GENOMIC DNA]</scope>
    <source>
        <strain evidence="7">ATCC BAA-621 / DSM 15236 / T118</strain>
    </source>
</reference>
<dbReference type="Proteomes" id="UP000008332">
    <property type="component" value="Chromosome"/>
</dbReference>
<keyword evidence="6" id="KW-0540">Nuclease</keyword>
<dbReference type="GO" id="GO:0004527">
    <property type="term" value="F:exonuclease activity"/>
    <property type="evidence" value="ECO:0007669"/>
    <property type="project" value="UniProtKB-KW"/>
</dbReference>
<protein>
    <recommendedName>
        <fullName evidence="3">Recombination-associated protein RdgC</fullName>
    </recommendedName>
</protein>
<dbReference type="EMBL" id="CP000267">
    <property type="protein sequence ID" value="ABD67774.1"/>
    <property type="molecule type" value="Genomic_DNA"/>
</dbReference>
<dbReference type="KEGG" id="rfr:Rfer_0012"/>
<dbReference type="GO" id="GO:0006310">
    <property type="term" value="P:DNA recombination"/>
    <property type="evidence" value="ECO:0007669"/>
    <property type="project" value="UniProtKB-KW"/>
</dbReference>
<dbReference type="HOGENOM" id="CLU_052038_0_1_4"/>
<comment type="subcellular location">
    <subcellularLocation>
        <location evidence="1">Cytoplasm</location>
        <location evidence="1">Nucleoid</location>
    </subcellularLocation>
</comment>
<dbReference type="NCBIfam" id="NF001463">
    <property type="entry name" value="PRK00321.1-4"/>
    <property type="match status" value="1"/>
</dbReference>
<keyword evidence="7" id="KW-1185">Reference proteome</keyword>
<sequence length="303" mass="33004">MERVQVFKNIIVYRIGAGWSATVAQMEEGLEADRFVECGASQEKSVGWVEPRGEAHGLLVEAVGGQLILKLMVESRALPGSVVTRKVKERVAQIEASTGRKPGKKEIRDLKDDIRLELLPMAFTKQAAVLIWIDPQARWLVIDASSQARADEVVTLLVKSLTGLAVTLLNTQVSPTAAMSEWLISQEPPAGFTVDRECELKAADESKAVVRYARHPLDNEEVKQHVVGGKLPTRLALTWDSRVSFVLTEGLQLKKLTFLEVVFEGAAAGKDDGFDADTAIATGELRKLLPDLLQALGGEVALA</sequence>
<evidence type="ECO:0000256" key="2">
    <source>
        <dbReference type="ARBA" id="ARBA00008657"/>
    </source>
</evidence>
<comment type="similarity">
    <text evidence="2">Belongs to the RdgC family.</text>
</comment>
<keyword evidence="5" id="KW-0233">DNA recombination</keyword>
<accession>Q223J3</accession>
<dbReference type="PANTHER" id="PTHR38103:SF1">
    <property type="entry name" value="RECOMBINATION-ASSOCIATED PROTEIN RDGC"/>
    <property type="match status" value="1"/>
</dbReference>
<keyword evidence="4" id="KW-0963">Cytoplasm</keyword>
<evidence type="ECO:0000256" key="3">
    <source>
        <dbReference type="ARBA" id="ARBA00022296"/>
    </source>
</evidence>
<organism evidence="6 7">
    <name type="scientific">Albidiferax ferrireducens (strain ATCC BAA-621 / DSM 15236 / T118)</name>
    <name type="common">Rhodoferax ferrireducens</name>
    <dbReference type="NCBI Taxonomy" id="338969"/>
    <lineage>
        <taxon>Bacteria</taxon>
        <taxon>Pseudomonadati</taxon>
        <taxon>Pseudomonadota</taxon>
        <taxon>Betaproteobacteria</taxon>
        <taxon>Burkholderiales</taxon>
        <taxon>Comamonadaceae</taxon>
        <taxon>Rhodoferax</taxon>
    </lineage>
</organism>
<evidence type="ECO:0000256" key="4">
    <source>
        <dbReference type="ARBA" id="ARBA00022490"/>
    </source>
</evidence>
<evidence type="ECO:0000313" key="6">
    <source>
        <dbReference type="EMBL" id="ABD67774.1"/>
    </source>
</evidence>
<keyword evidence="6" id="KW-0269">Exonuclease</keyword>
<name>Q223J3_ALBFT</name>
<keyword evidence="6" id="KW-0378">Hydrolase</keyword>
<dbReference type="AlphaFoldDB" id="Q223J3"/>
<dbReference type="eggNOG" id="COG2974">
    <property type="taxonomic scope" value="Bacteria"/>
</dbReference>
<dbReference type="GO" id="GO:0043590">
    <property type="term" value="C:bacterial nucleoid"/>
    <property type="evidence" value="ECO:0007669"/>
    <property type="project" value="TreeGrafter"/>
</dbReference>
<dbReference type="STRING" id="338969.Rfer_0012"/>
<dbReference type="GO" id="GO:0000018">
    <property type="term" value="P:regulation of DNA recombination"/>
    <property type="evidence" value="ECO:0007669"/>
    <property type="project" value="TreeGrafter"/>
</dbReference>
<dbReference type="PANTHER" id="PTHR38103">
    <property type="entry name" value="RECOMBINATION-ASSOCIATED PROTEIN RDGC"/>
    <property type="match status" value="1"/>
</dbReference>
<gene>
    <name evidence="6" type="ordered locus">Rfer_0012</name>
</gene>
<dbReference type="Pfam" id="PF04381">
    <property type="entry name" value="RdgC"/>
    <property type="match status" value="1"/>
</dbReference>
<evidence type="ECO:0000313" key="7">
    <source>
        <dbReference type="Proteomes" id="UP000008332"/>
    </source>
</evidence>
<evidence type="ECO:0000256" key="5">
    <source>
        <dbReference type="ARBA" id="ARBA00023172"/>
    </source>
</evidence>
<evidence type="ECO:0000256" key="1">
    <source>
        <dbReference type="ARBA" id="ARBA00004453"/>
    </source>
</evidence>
<proteinExistence type="inferred from homology"/>
<dbReference type="NCBIfam" id="NF001464">
    <property type="entry name" value="PRK00321.1-5"/>
    <property type="match status" value="1"/>
</dbReference>
<dbReference type="GO" id="GO:0003690">
    <property type="term" value="F:double-stranded DNA binding"/>
    <property type="evidence" value="ECO:0007669"/>
    <property type="project" value="TreeGrafter"/>
</dbReference>